<feature type="compositionally biased region" description="Polar residues" evidence="1">
    <location>
        <begin position="1"/>
        <end position="11"/>
    </location>
</feature>
<dbReference type="Proteomes" id="UP000002945">
    <property type="component" value="Unassembled WGS sequence"/>
</dbReference>
<feature type="region of interest" description="Disordered" evidence="1">
    <location>
        <begin position="1"/>
        <end position="95"/>
    </location>
</feature>
<name>A9E0N9_9FLAO</name>
<feature type="compositionally biased region" description="Basic and acidic residues" evidence="1">
    <location>
        <begin position="12"/>
        <end position="31"/>
    </location>
</feature>
<evidence type="ECO:0000313" key="3">
    <source>
        <dbReference type="Proteomes" id="UP000002945"/>
    </source>
</evidence>
<gene>
    <name evidence="2" type="ORF">KAOT1_05872</name>
</gene>
<dbReference type="EMBL" id="ABIB01000006">
    <property type="protein sequence ID" value="EDP95908.1"/>
    <property type="molecule type" value="Genomic_DNA"/>
</dbReference>
<evidence type="ECO:0000313" key="2">
    <source>
        <dbReference type="EMBL" id="EDP95908.1"/>
    </source>
</evidence>
<comment type="caution">
    <text evidence="2">The sequence shown here is derived from an EMBL/GenBank/DDBJ whole genome shotgun (WGS) entry which is preliminary data.</text>
</comment>
<evidence type="ECO:0000256" key="1">
    <source>
        <dbReference type="SAM" id="MobiDB-lite"/>
    </source>
</evidence>
<dbReference type="RefSeq" id="WP_007093743.1">
    <property type="nucleotide sequence ID" value="NZ_CP142125.1"/>
</dbReference>
<protein>
    <submittedName>
        <fullName evidence="2">Uncharacterized protein</fullName>
    </submittedName>
</protein>
<proteinExistence type="predicted"/>
<dbReference type="eggNOG" id="ENOG5032YKJ">
    <property type="taxonomic scope" value="Bacteria"/>
</dbReference>
<accession>A9E0N9</accession>
<feature type="compositionally biased region" description="Basic and acidic residues" evidence="1">
    <location>
        <begin position="84"/>
        <end position="95"/>
    </location>
</feature>
<sequence>MSKDQNTYNSDITKDDLQALRERTENTRTDGGDDSLLNNRNKAVDFAGKDLDVPGRTLPSDKKQASIKDEENQLYSQGGDGNEDLERTSEHIENV</sequence>
<keyword evidence="3" id="KW-1185">Reference proteome</keyword>
<feature type="compositionally biased region" description="Basic and acidic residues" evidence="1">
    <location>
        <begin position="47"/>
        <end position="71"/>
    </location>
</feature>
<reference evidence="2 3" key="1">
    <citation type="journal article" date="2011" name="J. Bacteriol.">
        <title>Genome sequence of the algicidal bacterium Kordia algicida OT-1.</title>
        <authorList>
            <person name="Lee H.S."/>
            <person name="Kang S.G."/>
            <person name="Kwon K.K."/>
            <person name="Lee J.H."/>
            <person name="Kim S.J."/>
        </authorList>
    </citation>
    <scope>NUCLEOTIDE SEQUENCE [LARGE SCALE GENOMIC DNA]</scope>
    <source>
        <strain evidence="2 3">OT-1</strain>
    </source>
</reference>
<dbReference type="OrthoDB" id="1453481at2"/>
<organism evidence="2 3">
    <name type="scientific">Kordia algicida OT-1</name>
    <dbReference type="NCBI Taxonomy" id="391587"/>
    <lineage>
        <taxon>Bacteria</taxon>
        <taxon>Pseudomonadati</taxon>
        <taxon>Bacteroidota</taxon>
        <taxon>Flavobacteriia</taxon>
        <taxon>Flavobacteriales</taxon>
        <taxon>Flavobacteriaceae</taxon>
        <taxon>Kordia</taxon>
    </lineage>
</organism>
<dbReference type="HOGENOM" id="CLU_175285_0_0_10"/>
<dbReference type="AlphaFoldDB" id="A9E0N9"/>